<name>A0A6A6BHC9_9PEZI</name>
<keyword evidence="2" id="KW-1185">Reference proteome</keyword>
<gene>
    <name evidence="1" type="ORF">K452DRAFT_286368</name>
</gene>
<accession>A0A6A6BHC9</accession>
<proteinExistence type="predicted"/>
<dbReference type="Proteomes" id="UP000799438">
    <property type="component" value="Unassembled WGS sequence"/>
</dbReference>
<dbReference type="RefSeq" id="XP_033398447.1">
    <property type="nucleotide sequence ID" value="XM_033540281.1"/>
</dbReference>
<evidence type="ECO:0000313" key="2">
    <source>
        <dbReference type="Proteomes" id="UP000799438"/>
    </source>
</evidence>
<sequence>MQKSNRGFGAAWREVTCAVWLLSRGIGRGVRRVYKKQKEQEVKKWGKAKRDQMPMACRFERRFDADADADAMQYNAEDVEGRKEQRRIACAAMRCHAMPCDAMQNNIRASARINRKTETQSERKVKTPGNAAC</sequence>
<evidence type="ECO:0000313" key="1">
    <source>
        <dbReference type="EMBL" id="KAF2142735.1"/>
    </source>
</evidence>
<reference evidence="1" key="1">
    <citation type="journal article" date="2020" name="Stud. Mycol.">
        <title>101 Dothideomycetes genomes: a test case for predicting lifestyles and emergence of pathogens.</title>
        <authorList>
            <person name="Haridas S."/>
            <person name="Albert R."/>
            <person name="Binder M."/>
            <person name="Bloem J."/>
            <person name="Labutti K."/>
            <person name="Salamov A."/>
            <person name="Andreopoulos B."/>
            <person name="Baker S."/>
            <person name="Barry K."/>
            <person name="Bills G."/>
            <person name="Bluhm B."/>
            <person name="Cannon C."/>
            <person name="Castanera R."/>
            <person name="Culley D."/>
            <person name="Daum C."/>
            <person name="Ezra D."/>
            <person name="Gonzalez J."/>
            <person name="Henrissat B."/>
            <person name="Kuo A."/>
            <person name="Liang C."/>
            <person name="Lipzen A."/>
            <person name="Lutzoni F."/>
            <person name="Magnuson J."/>
            <person name="Mondo S."/>
            <person name="Nolan M."/>
            <person name="Ohm R."/>
            <person name="Pangilinan J."/>
            <person name="Park H.-J."/>
            <person name="Ramirez L."/>
            <person name="Alfaro M."/>
            <person name="Sun H."/>
            <person name="Tritt A."/>
            <person name="Yoshinaga Y."/>
            <person name="Zwiers L.-H."/>
            <person name="Turgeon B."/>
            <person name="Goodwin S."/>
            <person name="Spatafora J."/>
            <person name="Crous P."/>
            <person name="Grigoriev I."/>
        </authorList>
    </citation>
    <scope>NUCLEOTIDE SEQUENCE</scope>
    <source>
        <strain evidence="1">CBS 121167</strain>
    </source>
</reference>
<dbReference type="AlphaFoldDB" id="A0A6A6BHC9"/>
<dbReference type="EMBL" id="ML995483">
    <property type="protein sequence ID" value="KAF2142735.1"/>
    <property type="molecule type" value="Genomic_DNA"/>
</dbReference>
<protein>
    <submittedName>
        <fullName evidence="1">Uncharacterized protein</fullName>
    </submittedName>
</protein>
<dbReference type="GeneID" id="54297777"/>
<organism evidence="1 2">
    <name type="scientific">Aplosporella prunicola CBS 121167</name>
    <dbReference type="NCBI Taxonomy" id="1176127"/>
    <lineage>
        <taxon>Eukaryota</taxon>
        <taxon>Fungi</taxon>
        <taxon>Dikarya</taxon>
        <taxon>Ascomycota</taxon>
        <taxon>Pezizomycotina</taxon>
        <taxon>Dothideomycetes</taxon>
        <taxon>Dothideomycetes incertae sedis</taxon>
        <taxon>Botryosphaeriales</taxon>
        <taxon>Aplosporellaceae</taxon>
        <taxon>Aplosporella</taxon>
    </lineage>
</organism>